<dbReference type="SUPFAM" id="SSF50978">
    <property type="entry name" value="WD40 repeat-like"/>
    <property type="match status" value="1"/>
</dbReference>
<dbReference type="GO" id="GO:0005634">
    <property type="term" value="C:nucleus"/>
    <property type="evidence" value="ECO:0007669"/>
    <property type="project" value="TreeGrafter"/>
</dbReference>
<evidence type="ECO:0000313" key="5">
    <source>
        <dbReference type="EMBL" id="CAF1153376.1"/>
    </source>
</evidence>
<dbReference type="Pfam" id="PF00400">
    <property type="entry name" value="WD40"/>
    <property type="match status" value="4"/>
</dbReference>
<keyword evidence="6" id="KW-1185">Reference proteome</keyword>
<dbReference type="PANTHER" id="PTHR19849:SF0">
    <property type="entry name" value="PHOSPHOLIPASE A-2-ACTIVATING PROTEIN"/>
    <property type="match status" value="1"/>
</dbReference>
<comment type="caution">
    <text evidence="5">The sequence shown here is derived from an EMBL/GenBank/DDBJ whole genome shotgun (WGS) entry which is preliminary data.</text>
</comment>
<dbReference type="Proteomes" id="UP000663879">
    <property type="component" value="Unassembled WGS sequence"/>
</dbReference>
<evidence type="ECO:0000256" key="2">
    <source>
        <dbReference type="ARBA" id="ARBA00022574"/>
    </source>
</evidence>
<feature type="repeat" description="WD" evidence="4">
    <location>
        <begin position="107"/>
        <end position="146"/>
    </location>
</feature>
<dbReference type="SMART" id="SM00320">
    <property type="entry name" value="WD40"/>
    <property type="match status" value="4"/>
</dbReference>
<dbReference type="Gene3D" id="2.130.10.10">
    <property type="entry name" value="YVTN repeat-like/Quinoprotein amine dehydrogenase"/>
    <property type="match status" value="1"/>
</dbReference>
<evidence type="ECO:0000256" key="1">
    <source>
        <dbReference type="ARBA" id="ARBA00022490"/>
    </source>
</evidence>
<dbReference type="InterPro" id="IPR020472">
    <property type="entry name" value="WD40_PAC1"/>
</dbReference>
<keyword evidence="1" id="KW-0963">Cytoplasm</keyword>
<dbReference type="PROSITE" id="PS00678">
    <property type="entry name" value="WD_REPEATS_1"/>
    <property type="match status" value="2"/>
</dbReference>
<keyword evidence="2 4" id="KW-0853">WD repeat</keyword>
<dbReference type="InterPro" id="IPR015943">
    <property type="entry name" value="WD40/YVTN_repeat-like_dom_sf"/>
</dbReference>
<dbReference type="EMBL" id="CAJNOC010012366">
    <property type="protein sequence ID" value="CAF1153376.1"/>
    <property type="molecule type" value="Genomic_DNA"/>
</dbReference>
<evidence type="ECO:0000313" key="6">
    <source>
        <dbReference type="Proteomes" id="UP000663879"/>
    </source>
</evidence>
<feature type="non-terminal residue" evidence="5">
    <location>
        <position position="197"/>
    </location>
</feature>
<organism evidence="5 6">
    <name type="scientific">Brachionus calyciflorus</name>
    <dbReference type="NCBI Taxonomy" id="104777"/>
    <lineage>
        <taxon>Eukaryota</taxon>
        <taxon>Metazoa</taxon>
        <taxon>Spiralia</taxon>
        <taxon>Gnathifera</taxon>
        <taxon>Rotifera</taxon>
        <taxon>Eurotatoria</taxon>
        <taxon>Monogononta</taxon>
        <taxon>Pseudotrocha</taxon>
        <taxon>Ploima</taxon>
        <taxon>Brachionidae</taxon>
        <taxon>Brachionus</taxon>
    </lineage>
</organism>
<dbReference type="InterPro" id="IPR019775">
    <property type="entry name" value="WD40_repeat_CS"/>
</dbReference>
<dbReference type="PROSITE" id="PS50082">
    <property type="entry name" value="WD_REPEATS_2"/>
    <property type="match status" value="3"/>
</dbReference>
<dbReference type="GO" id="GO:0010992">
    <property type="term" value="P:ubiquitin recycling"/>
    <property type="evidence" value="ECO:0007669"/>
    <property type="project" value="TreeGrafter"/>
</dbReference>
<dbReference type="GO" id="GO:0005737">
    <property type="term" value="C:cytoplasm"/>
    <property type="evidence" value="ECO:0007669"/>
    <property type="project" value="TreeGrafter"/>
</dbReference>
<dbReference type="InterPro" id="IPR001680">
    <property type="entry name" value="WD40_rpt"/>
</dbReference>
<dbReference type="PRINTS" id="PR00320">
    <property type="entry name" value="GPROTEINBRPT"/>
</dbReference>
<gene>
    <name evidence="5" type="ORF">OXX778_LOCUS23371</name>
</gene>
<sequence length="197" mass="21733">SKAYKEFGFELKNTLIGANGTIRCLNLLDSTLLTSGSDDSYFRVWNLKENKVRDSFGKDNGGHSNQIRDLISIDKDYMSTASLDGSIKIWRVTHKETKLIKTLDSTNGGHTQGVLRLAALDNNLVSVSVDKTVKIWDIKNLDQIKIKYTFDSSKDGHSGMNNGGHEGLIFDLANLGNSGKIASVAADKIIKIWNVEL</sequence>
<evidence type="ECO:0000256" key="3">
    <source>
        <dbReference type="ARBA" id="ARBA00022737"/>
    </source>
</evidence>
<keyword evidence="3" id="KW-0677">Repeat</keyword>
<evidence type="ECO:0000256" key="4">
    <source>
        <dbReference type="PROSITE-ProRule" id="PRU00221"/>
    </source>
</evidence>
<dbReference type="AlphaFoldDB" id="A0A814T049"/>
<dbReference type="PROSITE" id="PS50294">
    <property type="entry name" value="WD_REPEATS_REGION"/>
    <property type="match status" value="1"/>
</dbReference>
<dbReference type="InterPro" id="IPR036322">
    <property type="entry name" value="WD40_repeat_dom_sf"/>
</dbReference>
<name>A0A814T049_9BILA</name>
<protein>
    <submittedName>
        <fullName evidence="5">Uncharacterized protein</fullName>
    </submittedName>
</protein>
<feature type="repeat" description="WD" evidence="4">
    <location>
        <begin position="162"/>
        <end position="197"/>
    </location>
</feature>
<reference evidence="5" key="1">
    <citation type="submission" date="2021-02" db="EMBL/GenBank/DDBJ databases">
        <authorList>
            <person name="Nowell W R."/>
        </authorList>
    </citation>
    <scope>NUCLEOTIDE SEQUENCE</scope>
    <source>
        <strain evidence="5">Ploen Becks lab</strain>
    </source>
</reference>
<dbReference type="GO" id="GO:0043130">
    <property type="term" value="F:ubiquitin binding"/>
    <property type="evidence" value="ECO:0007669"/>
    <property type="project" value="TreeGrafter"/>
</dbReference>
<dbReference type="PANTHER" id="PTHR19849">
    <property type="entry name" value="PHOSPHOLIPASE A-2-ACTIVATING PROTEIN"/>
    <property type="match status" value="1"/>
</dbReference>
<feature type="repeat" description="WD" evidence="4">
    <location>
        <begin position="29"/>
        <end position="55"/>
    </location>
</feature>
<dbReference type="OrthoDB" id="6262491at2759"/>
<feature type="non-terminal residue" evidence="5">
    <location>
        <position position="1"/>
    </location>
</feature>
<accession>A0A814T049</accession>
<proteinExistence type="predicted"/>
<dbReference type="GO" id="GO:0043161">
    <property type="term" value="P:proteasome-mediated ubiquitin-dependent protein catabolic process"/>
    <property type="evidence" value="ECO:0007669"/>
    <property type="project" value="TreeGrafter"/>
</dbReference>